<keyword evidence="9" id="KW-1185">Reference proteome</keyword>
<name>A0A1S8T0I3_9CLOT</name>
<dbReference type="EMBL" id="LZZM01000234">
    <property type="protein sequence ID" value="OOM71131.1"/>
    <property type="molecule type" value="Genomic_DNA"/>
</dbReference>
<dbReference type="InterPro" id="IPR058205">
    <property type="entry name" value="D-LDH-like"/>
</dbReference>
<dbReference type="PROSITE" id="PS00670">
    <property type="entry name" value="D_2_HYDROXYACID_DH_2"/>
    <property type="match status" value="1"/>
</dbReference>
<sequence>MKYVATRSIGYDHIDIEHAKRIGMKVSKVNYAPDSVAEYTLMLMMMGCRRICHVLDRAKVQDFSLKGKLGKNLCDCTVGVIGTGQIGVAVIKYLKAFGCRILANDSHQKQELSELLEYTDLNILLKESDIITLHVPAHKENNYLLDKEAFEIMKHGVMIVNTARGTLIDTDALIDAIEEGKIGHVAGHFLFTSGQGGLNPFDGSVVEGGIEAQAEQTMKNLSELFQAAGTNFTKTVKTTCFLADMSDFAAFNQVYGKYFTGKPARSCVAEKTLPLGILCEVEAIVYLGE</sequence>
<dbReference type="InterPro" id="IPR035959">
    <property type="entry name" value="RutC-like_sf"/>
</dbReference>
<comment type="caution">
    <text evidence="8">The sequence shown here is derived from an EMBL/GenBank/DDBJ whole genome shotgun (WGS) entry which is preliminary data.</text>
</comment>
<evidence type="ECO:0000256" key="2">
    <source>
        <dbReference type="ARBA" id="ARBA00010552"/>
    </source>
</evidence>
<evidence type="ECO:0000256" key="5">
    <source>
        <dbReference type="RuleBase" id="RU003719"/>
    </source>
</evidence>
<dbReference type="CDD" id="cd00448">
    <property type="entry name" value="YjgF_YER057c_UK114_family"/>
    <property type="match status" value="1"/>
</dbReference>
<feature type="domain" description="D-isomer specific 2-hydroxyacid dehydrogenase NAD-binding" evidence="7">
    <location>
        <begin position="41"/>
        <end position="186"/>
    </location>
</feature>
<evidence type="ECO:0000259" key="6">
    <source>
        <dbReference type="Pfam" id="PF00389"/>
    </source>
</evidence>
<comment type="similarity">
    <text evidence="2">Belongs to the RutC family.</text>
</comment>
<dbReference type="PROSITE" id="PS00671">
    <property type="entry name" value="D_2_HYDROXYACID_DH_3"/>
    <property type="match status" value="1"/>
</dbReference>
<dbReference type="STRING" id="29367.CLPUN_51230"/>
<dbReference type="GO" id="GO:0008720">
    <property type="term" value="F:D-lactate dehydrogenase (NAD+) activity"/>
    <property type="evidence" value="ECO:0007669"/>
    <property type="project" value="TreeGrafter"/>
</dbReference>
<dbReference type="OrthoDB" id="9805416at2"/>
<dbReference type="PANTHER" id="PTHR43026:SF1">
    <property type="entry name" value="2-HYDROXYACID DEHYDROGENASE HOMOLOG 1-RELATED"/>
    <property type="match status" value="1"/>
</dbReference>
<evidence type="ECO:0000256" key="1">
    <source>
        <dbReference type="ARBA" id="ARBA00005854"/>
    </source>
</evidence>
<dbReference type="Gene3D" id="3.40.50.720">
    <property type="entry name" value="NAD(P)-binding Rossmann-like Domain"/>
    <property type="match status" value="2"/>
</dbReference>
<evidence type="ECO:0000313" key="8">
    <source>
        <dbReference type="EMBL" id="OOM71131.1"/>
    </source>
</evidence>
<dbReference type="InterPro" id="IPR006140">
    <property type="entry name" value="D-isomer_DH_NAD-bd"/>
</dbReference>
<dbReference type="AlphaFoldDB" id="A0A1S8T0I3"/>
<feature type="domain" description="D-isomer specific 2-hydroxyacid dehydrogenase catalytic" evidence="6">
    <location>
        <begin position="2"/>
        <end position="226"/>
    </location>
</feature>
<dbReference type="InterPro" id="IPR036291">
    <property type="entry name" value="NAD(P)-bd_dom_sf"/>
</dbReference>
<dbReference type="SUPFAM" id="SSF51735">
    <property type="entry name" value="NAD(P)-binding Rossmann-fold domains"/>
    <property type="match status" value="1"/>
</dbReference>
<proteinExistence type="inferred from homology"/>
<gene>
    <name evidence="8" type="primary">vanH</name>
    <name evidence="8" type="ORF">CLPUN_51230</name>
</gene>
<dbReference type="PANTHER" id="PTHR43026">
    <property type="entry name" value="2-HYDROXYACID DEHYDROGENASE HOMOLOG 1-RELATED"/>
    <property type="match status" value="1"/>
</dbReference>
<keyword evidence="3 5" id="KW-0560">Oxidoreductase</keyword>
<dbReference type="FunFam" id="3.30.1330.40:FF:000001">
    <property type="entry name" value="L-PSP family endoribonuclease"/>
    <property type="match status" value="1"/>
</dbReference>
<reference evidence="8 9" key="1">
    <citation type="submission" date="2016-05" db="EMBL/GenBank/DDBJ databases">
        <title>Microbial solvent formation.</title>
        <authorList>
            <person name="Poehlein A."/>
            <person name="Montoya Solano J.D."/>
            <person name="Flitsch S."/>
            <person name="Krabben P."/>
            <person name="Duerre P."/>
            <person name="Daniel R."/>
        </authorList>
    </citation>
    <scope>NUCLEOTIDE SEQUENCE [LARGE SCALE GENOMIC DNA]</scope>
    <source>
        <strain evidence="8 9">DSM 2619</strain>
    </source>
</reference>
<organism evidence="8 9">
    <name type="scientific">Clostridium puniceum</name>
    <dbReference type="NCBI Taxonomy" id="29367"/>
    <lineage>
        <taxon>Bacteria</taxon>
        <taxon>Bacillati</taxon>
        <taxon>Bacillota</taxon>
        <taxon>Clostridia</taxon>
        <taxon>Eubacteriales</taxon>
        <taxon>Clostridiaceae</taxon>
        <taxon>Clostridium</taxon>
    </lineage>
</organism>
<dbReference type="SUPFAM" id="SSF55298">
    <property type="entry name" value="YjgF-like"/>
    <property type="match status" value="1"/>
</dbReference>
<dbReference type="InterPro" id="IPR006139">
    <property type="entry name" value="D-isomer_2_OHA_DH_cat_dom"/>
</dbReference>
<keyword evidence="4" id="KW-0520">NAD</keyword>
<dbReference type="GO" id="GO:0051287">
    <property type="term" value="F:NAD binding"/>
    <property type="evidence" value="ECO:0007669"/>
    <property type="project" value="InterPro"/>
</dbReference>
<dbReference type="Pfam" id="PF02826">
    <property type="entry name" value="2-Hacid_dh_C"/>
    <property type="match status" value="1"/>
</dbReference>
<evidence type="ECO:0000256" key="4">
    <source>
        <dbReference type="ARBA" id="ARBA00023027"/>
    </source>
</evidence>
<accession>A0A1S8T0I3</accession>
<dbReference type="Proteomes" id="UP000190890">
    <property type="component" value="Unassembled WGS sequence"/>
</dbReference>
<dbReference type="InterPro" id="IPR029753">
    <property type="entry name" value="D-isomer_DH_CS"/>
</dbReference>
<dbReference type="RefSeq" id="WP_158078840.1">
    <property type="nucleotide sequence ID" value="NZ_LZZM01000234.1"/>
</dbReference>
<evidence type="ECO:0000259" key="7">
    <source>
        <dbReference type="Pfam" id="PF02826"/>
    </source>
</evidence>
<comment type="similarity">
    <text evidence="1 5">Belongs to the D-isomer specific 2-hydroxyacid dehydrogenase family.</text>
</comment>
<dbReference type="Pfam" id="PF00389">
    <property type="entry name" value="2-Hacid_dh"/>
    <property type="match status" value="1"/>
</dbReference>
<protein>
    <submittedName>
        <fullName evidence="8">D-specific alpha-keto acid dehydrogenase</fullName>
        <ecNumber evidence="8">1.1.1.-</ecNumber>
    </submittedName>
</protein>
<evidence type="ECO:0000313" key="9">
    <source>
        <dbReference type="Proteomes" id="UP000190890"/>
    </source>
</evidence>
<evidence type="ECO:0000256" key="3">
    <source>
        <dbReference type="ARBA" id="ARBA00023002"/>
    </source>
</evidence>
<dbReference type="SUPFAM" id="SSF52283">
    <property type="entry name" value="Formate/glycerate dehydrogenase catalytic domain-like"/>
    <property type="match status" value="1"/>
</dbReference>
<dbReference type="EC" id="1.1.1.-" evidence="8"/>
<dbReference type="Gene3D" id="3.30.1330.40">
    <property type="entry name" value="RutC-like"/>
    <property type="match status" value="1"/>
</dbReference>